<feature type="compositionally biased region" description="Low complexity" evidence="8">
    <location>
        <begin position="656"/>
        <end position="669"/>
    </location>
</feature>
<evidence type="ECO:0000256" key="5">
    <source>
        <dbReference type="ARBA" id="ARBA00022825"/>
    </source>
</evidence>
<dbReference type="Gene3D" id="3.40.50.200">
    <property type="entry name" value="Peptidase S8/S53 domain"/>
    <property type="match status" value="1"/>
</dbReference>
<keyword evidence="5 7" id="KW-0720">Serine protease</keyword>
<dbReference type="HOGENOM" id="CLU_006016_0_1_1"/>
<dbReference type="InterPro" id="IPR023827">
    <property type="entry name" value="Peptidase_S8_Asp-AS"/>
</dbReference>
<dbReference type="InterPro" id="IPR036852">
    <property type="entry name" value="Peptidase_S8/S53_dom_sf"/>
</dbReference>
<dbReference type="PRINTS" id="PR00723">
    <property type="entry name" value="SUBTILISIN"/>
</dbReference>
<feature type="region of interest" description="Disordered" evidence="8">
    <location>
        <begin position="1"/>
        <end position="20"/>
    </location>
</feature>
<keyword evidence="2 7" id="KW-0645">Protease</keyword>
<comment type="similarity">
    <text evidence="1 7">Belongs to the peptidase S8 family.</text>
</comment>
<feature type="active site" description="Charge relay system" evidence="7">
    <location>
        <position position="779"/>
    </location>
</feature>
<dbReference type="AlphaFoldDB" id="A0A0D2CPG5"/>
<dbReference type="PROSITE" id="PS51892">
    <property type="entry name" value="SUBTILASE"/>
    <property type="match status" value="1"/>
</dbReference>
<dbReference type="PROSITE" id="PS00136">
    <property type="entry name" value="SUBTILASE_ASP"/>
    <property type="match status" value="1"/>
</dbReference>
<keyword evidence="11" id="KW-1185">Reference proteome</keyword>
<evidence type="ECO:0000256" key="7">
    <source>
        <dbReference type="PROSITE-ProRule" id="PRU01240"/>
    </source>
</evidence>
<gene>
    <name evidence="10" type="ORF">PV04_06309</name>
</gene>
<dbReference type="GO" id="GO:0006508">
    <property type="term" value="P:proteolysis"/>
    <property type="evidence" value="ECO:0007669"/>
    <property type="project" value="UniProtKB-KW"/>
</dbReference>
<feature type="active site" description="Charge relay system" evidence="7">
    <location>
        <position position="944"/>
    </location>
</feature>
<dbReference type="GO" id="GO:0004252">
    <property type="term" value="F:serine-type endopeptidase activity"/>
    <property type="evidence" value="ECO:0007669"/>
    <property type="project" value="UniProtKB-UniRule"/>
</dbReference>
<dbReference type="SUPFAM" id="SSF52743">
    <property type="entry name" value="Subtilisin-like"/>
    <property type="match status" value="1"/>
</dbReference>
<name>A0A0D2CPG5_9EURO</name>
<evidence type="ECO:0000256" key="8">
    <source>
        <dbReference type="SAM" id="MobiDB-lite"/>
    </source>
</evidence>
<evidence type="ECO:0000256" key="3">
    <source>
        <dbReference type="ARBA" id="ARBA00022729"/>
    </source>
</evidence>
<feature type="domain" description="Peptidase S8/S53" evidence="9">
    <location>
        <begin position="731"/>
        <end position="958"/>
    </location>
</feature>
<protein>
    <recommendedName>
        <fullName evidence="9">Peptidase S8/S53 domain-containing protein</fullName>
    </recommendedName>
</protein>
<organism evidence="10 11">
    <name type="scientific">Phialophora macrospora</name>
    <dbReference type="NCBI Taxonomy" id="1851006"/>
    <lineage>
        <taxon>Eukaryota</taxon>
        <taxon>Fungi</taxon>
        <taxon>Dikarya</taxon>
        <taxon>Ascomycota</taxon>
        <taxon>Pezizomycotina</taxon>
        <taxon>Eurotiomycetes</taxon>
        <taxon>Chaetothyriomycetidae</taxon>
        <taxon>Chaetothyriales</taxon>
        <taxon>Herpotrichiellaceae</taxon>
        <taxon>Phialophora</taxon>
    </lineage>
</organism>
<dbReference type="Proteomes" id="UP000054266">
    <property type="component" value="Unassembled WGS sequence"/>
</dbReference>
<dbReference type="Gene3D" id="1.25.40.20">
    <property type="entry name" value="Ankyrin repeat-containing domain"/>
    <property type="match status" value="1"/>
</dbReference>
<keyword evidence="3" id="KW-0732">Signal</keyword>
<dbReference type="InterPro" id="IPR000209">
    <property type="entry name" value="Peptidase_S8/S53_dom"/>
</dbReference>
<accession>A0A0D2CPG5</accession>
<dbReference type="SUPFAM" id="SSF48403">
    <property type="entry name" value="Ankyrin repeat"/>
    <property type="match status" value="1"/>
</dbReference>
<keyword evidence="6" id="KW-0865">Zymogen</keyword>
<dbReference type="PANTHER" id="PTHR43806:SF58">
    <property type="entry name" value="ALKALINE PROTEASE 1-RELATED"/>
    <property type="match status" value="1"/>
</dbReference>
<feature type="active site" description="Charge relay system" evidence="7">
    <location>
        <position position="738"/>
    </location>
</feature>
<proteinExistence type="inferred from homology"/>
<dbReference type="InterPro" id="IPR036770">
    <property type="entry name" value="Ankyrin_rpt-contain_sf"/>
</dbReference>
<evidence type="ECO:0000256" key="4">
    <source>
        <dbReference type="ARBA" id="ARBA00022801"/>
    </source>
</evidence>
<evidence type="ECO:0000259" key="9">
    <source>
        <dbReference type="Pfam" id="PF00082"/>
    </source>
</evidence>
<reference evidence="10 11" key="1">
    <citation type="submission" date="2015-01" db="EMBL/GenBank/DDBJ databases">
        <title>The Genome Sequence of Capronia semiimmersa CBS27337.</title>
        <authorList>
            <consortium name="The Broad Institute Genomics Platform"/>
            <person name="Cuomo C."/>
            <person name="de Hoog S."/>
            <person name="Gorbushina A."/>
            <person name="Stielow B."/>
            <person name="Teixiera M."/>
            <person name="Abouelleil A."/>
            <person name="Chapman S.B."/>
            <person name="Priest M."/>
            <person name="Young S.K."/>
            <person name="Wortman J."/>
            <person name="Nusbaum C."/>
            <person name="Birren B."/>
        </authorList>
    </citation>
    <scope>NUCLEOTIDE SEQUENCE [LARGE SCALE GENOMIC DNA]</scope>
    <source>
        <strain evidence="10 11">CBS 27337</strain>
    </source>
</reference>
<evidence type="ECO:0000256" key="6">
    <source>
        <dbReference type="ARBA" id="ARBA00023145"/>
    </source>
</evidence>
<dbReference type="InterPro" id="IPR050131">
    <property type="entry name" value="Peptidase_S8_subtilisin-like"/>
</dbReference>
<evidence type="ECO:0000313" key="11">
    <source>
        <dbReference type="Proteomes" id="UP000054266"/>
    </source>
</evidence>
<evidence type="ECO:0000256" key="1">
    <source>
        <dbReference type="ARBA" id="ARBA00011073"/>
    </source>
</evidence>
<dbReference type="PANTHER" id="PTHR43806">
    <property type="entry name" value="PEPTIDASE S8"/>
    <property type="match status" value="1"/>
</dbReference>
<evidence type="ECO:0000256" key="2">
    <source>
        <dbReference type="ARBA" id="ARBA00022670"/>
    </source>
</evidence>
<dbReference type="Pfam" id="PF00082">
    <property type="entry name" value="Peptidase_S8"/>
    <property type="match status" value="1"/>
</dbReference>
<sequence length="1034" mass="115688">MSDSDQSDYHSEAGSLAGDAKNKTDQIKILLGDIRQAPSCKPEAPNAPYDKEKVKDLEDRINACDLVPSGGQTDEGRDNILHRLANFVDSNDINKTADIEKFELLVEIVLGRNWSLMEAGDADGKTALCIAIKGHRIRLIELFDRVAKKLGKSLTKAIANPQHSSKRTSLHEIITRQLWRVSQKHVIHLLEECDEETLIAKDSEGQTALHLAVKYENFCQLKSPQAASKITEMLVQKCPRLLDCRNSKGAGELTPLQLLHEEQRDLKSRCEAAKKSRIDLKDKSEPGVPHIPEEQSSHKLKRRESNMDGGEPVKDRFIKPASQNTARKISAAQNTATAIKTTALIQDPTVEKAINYEQALIAFTEIDDHLTWMVFRHYRYGDAREIIQGRKPTKALDFNLLGVKTRLDVKEIKEYYKFLDFGKTLQFVALPMLRQVGPPPVTVGTKRAGKRDRDEAEENWKLTSPNQYVDIFNWLKSSRGVKRVLEIIIEDDWDNPHSDSDIQNAIANLGVEIWNWRKYDISSDTVVQAAPQARAVYLYTTGKKAVLREWSGEDGLRRLKDLQRVVLYVSGVELGPNKIGLRKDVQENLGIFKSRLLALINRDRRTPLVSRKSLVDLLQDGGEYKDAKEIKTEHFIEKVRGLQAAKLAPLSKQKPETQSEQQQQQQQQSEKSKDTITLDWYPILSSENSSDGYFPTFGKADQQRAHRWIQTVKNCARWVANSVGETNDKDRIKVALIDDGVDASHDSLHSFIKMGLTYCTAHSGDRQISSSFYASTTGHGTFMATLIRLVCPYVDLYVAKLDDHKRSVNSGFTAESAIMAIKWAAEMGVHIISMSWIIDKPRPSQTAQADKLSADMRNALQKASDANIIMLCAARDEGLENAGDIGFPAAGTEKIFKIGASAPSGVGSERTNKAAVDYLFPGTELRDASPEFKFSEMPSVDGSSSATALASGLVALLLFILARDTDKSRAKVSDRYNQIKNIMDGVKNEKYVQVWSLFEEDIQPGTEGDEKNVQKLVDSLYHWGRKASTVATRS</sequence>
<dbReference type="InterPro" id="IPR015500">
    <property type="entry name" value="Peptidase_S8_subtilisin-rel"/>
</dbReference>
<evidence type="ECO:0000313" key="10">
    <source>
        <dbReference type="EMBL" id="KIW67031.1"/>
    </source>
</evidence>
<feature type="region of interest" description="Disordered" evidence="8">
    <location>
        <begin position="277"/>
        <end position="315"/>
    </location>
</feature>
<feature type="region of interest" description="Disordered" evidence="8">
    <location>
        <begin position="648"/>
        <end position="674"/>
    </location>
</feature>
<dbReference type="EMBL" id="KN846959">
    <property type="protein sequence ID" value="KIW67031.1"/>
    <property type="molecule type" value="Genomic_DNA"/>
</dbReference>
<keyword evidence="4 7" id="KW-0378">Hydrolase</keyword>